<evidence type="ECO:0000259" key="3">
    <source>
        <dbReference type="Pfam" id="PF00456"/>
    </source>
</evidence>
<dbReference type="EMBL" id="CAJNDS010001668">
    <property type="protein sequence ID" value="CAE7271359.1"/>
    <property type="molecule type" value="Genomic_DNA"/>
</dbReference>
<protein>
    <submittedName>
        <fullName evidence="4">AceE protein</fullName>
    </submittedName>
</protein>
<evidence type="ECO:0000313" key="4">
    <source>
        <dbReference type="EMBL" id="CAE7271359.1"/>
    </source>
</evidence>
<organism evidence="4 5">
    <name type="scientific">Symbiodinium natans</name>
    <dbReference type="NCBI Taxonomy" id="878477"/>
    <lineage>
        <taxon>Eukaryota</taxon>
        <taxon>Sar</taxon>
        <taxon>Alveolata</taxon>
        <taxon>Dinophyceae</taxon>
        <taxon>Suessiales</taxon>
        <taxon>Symbiodiniaceae</taxon>
        <taxon>Symbiodinium</taxon>
    </lineage>
</organism>
<gene>
    <name evidence="4" type="primary">aceE</name>
    <name evidence="4" type="ORF">SNAT2548_LOCUS14399</name>
</gene>
<dbReference type="Pfam" id="PF00456">
    <property type="entry name" value="Transketolase_N"/>
    <property type="match status" value="1"/>
</dbReference>
<dbReference type="InterPro" id="IPR051157">
    <property type="entry name" value="PDH/Transketolase"/>
</dbReference>
<comment type="caution">
    <text evidence="4">The sequence shown here is derived from an EMBL/GenBank/DDBJ whole genome shotgun (WGS) entry which is preliminary data.</text>
</comment>
<dbReference type="Proteomes" id="UP000604046">
    <property type="component" value="Unassembled WGS sequence"/>
</dbReference>
<name>A0A812MY08_9DINO</name>
<evidence type="ECO:0000256" key="1">
    <source>
        <dbReference type="ARBA" id="ARBA00001964"/>
    </source>
</evidence>
<dbReference type="OrthoDB" id="397265at2759"/>
<keyword evidence="5" id="KW-1185">Reference proteome</keyword>
<proteinExistence type="predicted"/>
<dbReference type="Gene3D" id="3.40.50.970">
    <property type="match status" value="1"/>
</dbReference>
<dbReference type="InterPro" id="IPR005474">
    <property type="entry name" value="Transketolase_N"/>
</dbReference>
<dbReference type="AlphaFoldDB" id="A0A812MY08"/>
<evidence type="ECO:0000313" key="5">
    <source>
        <dbReference type="Proteomes" id="UP000604046"/>
    </source>
</evidence>
<dbReference type="InterPro" id="IPR029061">
    <property type="entry name" value="THDP-binding"/>
</dbReference>
<dbReference type="PANTHER" id="PTHR43825">
    <property type="entry name" value="PYRUVATE DEHYDROGENASE E1 COMPONENT"/>
    <property type="match status" value="1"/>
</dbReference>
<reference evidence="4" key="1">
    <citation type="submission" date="2021-02" db="EMBL/GenBank/DDBJ databases">
        <authorList>
            <person name="Dougan E. K."/>
            <person name="Rhodes N."/>
            <person name="Thang M."/>
            <person name="Chan C."/>
        </authorList>
    </citation>
    <scope>NUCLEOTIDE SEQUENCE</scope>
</reference>
<accession>A0A812MY08</accession>
<evidence type="ECO:0000256" key="2">
    <source>
        <dbReference type="ARBA" id="ARBA00023052"/>
    </source>
</evidence>
<sequence length="232" mass="25994">MGDQLYFQGHAAPGAYARAYLEGRLDLQHVMHFRQEVGGTGLSSYPHPRLMPDFWENPTVSMGLGPLQSVCQARYFRYLHLRGLCDTSASRVWCFIGDGEMDEPETIYAIARAGYERLNNLVMIVNCNYQRLDGPVRGNSKVIQEFEGIFRGAGFDCIKLIWGDAWNDLVDGDHDGKLIEVLERTPDGDCQRYAAKQDGGLIRREIFEANGLADRVAHLSDDELLPGPKTAP</sequence>
<dbReference type="FunFam" id="3.40.50.970:FF:000011">
    <property type="entry name" value="Pyruvate dehydrogenase E1 component"/>
    <property type="match status" value="1"/>
</dbReference>
<dbReference type="PANTHER" id="PTHR43825:SF3">
    <property type="entry name" value="PYRUVATE DEHYDROGENASE E1 COMPONENT"/>
    <property type="match status" value="1"/>
</dbReference>
<keyword evidence="2" id="KW-0786">Thiamine pyrophosphate</keyword>
<dbReference type="SUPFAM" id="SSF52518">
    <property type="entry name" value="Thiamin diphosphate-binding fold (THDP-binding)"/>
    <property type="match status" value="1"/>
</dbReference>
<comment type="cofactor">
    <cofactor evidence="1">
        <name>thiamine diphosphate</name>
        <dbReference type="ChEBI" id="CHEBI:58937"/>
    </cofactor>
</comment>
<feature type="domain" description="Transketolase N-terminal" evidence="3">
    <location>
        <begin position="8"/>
        <end position="139"/>
    </location>
</feature>